<dbReference type="AlphaFoldDB" id="A0A1H8AX87"/>
<dbReference type="SUPFAM" id="SSF47413">
    <property type="entry name" value="lambda repressor-like DNA-binding domains"/>
    <property type="match status" value="1"/>
</dbReference>
<feature type="domain" description="HTH lacI-type" evidence="4">
    <location>
        <begin position="2"/>
        <end position="55"/>
    </location>
</feature>
<dbReference type="Pfam" id="PF13377">
    <property type="entry name" value="Peripla_BP_3"/>
    <property type="match status" value="1"/>
</dbReference>
<dbReference type="InterPro" id="IPR000843">
    <property type="entry name" value="HTH_LacI"/>
</dbReference>
<evidence type="ECO:0000313" key="5">
    <source>
        <dbReference type="EMBL" id="SEM74117.1"/>
    </source>
</evidence>
<keyword evidence="3" id="KW-0804">Transcription</keyword>
<dbReference type="PROSITE" id="PS00356">
    <property type="entry name" value="HTH_LACI_1"/>
    <property type="match status" value="1"/>
</dbReference>
<dbReference type="PANTHER" id="PTHR30146:SF149">
    <property type="entry name" value="HTH-TYPE TRANSCRIPTIONAL REGULATOR EBGR"/>
    <property type="match status" value="1"/>
</dbReference>
<dbReference type="SMART" id="SM00354">
    <property type="entry name" value="HTH_LACI"/>
    <property type="match status" value="1"/>
</dbReference>
<dbReference type="Gene3D" id="3.40.50.2300">
    <property type="match status" value="2"/>
</dbReference>
<protein>
    <submittedName>
        <fullName evidence="5">Transcriptional regulator, LacI family</fullName>
    </submittedName>
</protein>
<dbReference type="SUPFAM" id="SSF53822">
    <property type="entry name" value="Periplasmic binding protein-like I"/>
    <property type="match status" value="1"/>
</dbReference>
<dbReference type="RefSeq" id="WP_092753253.1">
    <property type="nucleotide sequence ID" value="NZ_FOCG01000001.1"/>
</dbReference>
<evidence type="ECO:0000313" key="6">
    <source>
        <dbReference type="Proteomes" id="UP000199158"/>
    </source>
</evidence>
<dbReference type="Proteomes" id="UP000199158">
    <property type="component" value="Unassembled WGS sequence"/>
</dbReference>
<dbReference type="PRINTS" id="PR00036">
    <property type="entry name" value="HTHLACI"/>
</dbReference>
<dbReference type="Pfam" id="PF00356">
    <property type="entry name" value="LacI"/>
    <property type="match status" value="1"/>
</dbReference>
<keyword evidence="1" id="KW-0805">Transcription regulation</keyword>
<dbReference type="Gene3D" id="1.10.260.40">
    <property type="entry name" value="lambda repressor-like DNA-binding domains"/>
    <property type="match status" value="1"/>
</dbReference>
<dbReference type="STRING" id="474960.SAMN05216180_1539"/>
<dbReference type="PANTHER" id="PTHR30146">
    <property type="entry name" value="LACI-RELATED TRANSCRIPTIONAL REPRESSOR"/>
    <property type="match status" value="1"/>
</dbReference>
<evidence type="ECO:0000256" key="1">
    <source>
        <dbReference type="ARBA" id="ARBA00023015"/>
    </source>
</evidence>
<organism evidence="5 6">
    <name type="scientific">Hydrogenoanaerobacterium saccharovorans</name>
    <dbReference type="NCBI Taxonomy" id="474960"/>
    <lineage>
        <taxon>Bacteria</taxon>
        <taxon>Bacillati</taxon>
        <taxon>Bacillota</taxon>
        <taxon>Clostridia</taxon>
        <taxon>Eubacteriales</taxon>
        <taxon>Oscillospiraceae</taxon>
        <taxon>Hydrogenoanaerobacterium</taxon>
    </lineage>
</organism>
<accession>A0A1H8AX87</accession>
<dbReference type="PROSITE" id="PS50932">
    <property type="entry name" value="HTH_LACI_2"/>
    <property type="match status" value="1"/>
</dbReference>
<keyword evidence="2" id="KW-0238">DNA-binding</keyword>
<proteinExistence type="predicted"/>
<evidence type="ECO:0000259" key="4">
    <source>
        <dbReference type="PROSITE" id="PS50932"/>
    </source>
</evidence>
<dbReference type="GO" id="GO:0003700">
    <property type="term" value="F:DNA-binding transcription factor activity"/>
    <property type="evidence" value="ECO:0007669"/>
    <property type="project" value="TreeGrafter"/>
</dbReference>
<dbReference type="InterPro" id="IPR046335">
    <property type="entry name" value="LacI/GalR-like_sensor"/>
</dbReference>
<dbReference type="InterPro" id="IPR010982">
    <property type="entry name" value="Lambda_DNA-bd_dom_sf"/>
</dbReference>
<dbReference type="CDD" id="cd01392">
    <property type="entry name" value="HTH_LacI"/>
    <property type="match status" value="1"/>
</dbReference>
<gene>
    <name evidence="5" type="ORF">SAMN05216180_1539</name>
</gene>
<dbReference type="CDD" id="cd01544">
    <property type="entry name" value="PBP1_GalR"/>
    <property type="match status" value="1"/>
</dbReference>
<reference evidence="5 6" key="1">
    <citation type="submission" date="2016-10" db="EMBL/GenBank/DDBJ databases">
        <authorList>
            <person name="de Groot N.N."/>
        </authorList>
    </citation>
    <scope>NUCLEOTIDE SEQUENCE [LARGE SCALE GENOMIC DNA]</scope>
    <source>
        <strain evidence="5 6">CGMCC 1.5070</strain>
    </source>
</reference>
<dbReference type="GO" id="GO:0000976">
    <property type="term" value="F:transcription cis-regulatory region binding"/>
    <property type="evidence" value="ECO:0007669"/>
    <property type="project" value="TreeGrafter"/>
</dbReference>
<evidence type="ECO:0000256" key="3">
    <source>
        <dbReference type="ARBA" id="ARBA00023163"/>
    </source>
</evidence>
<name>A0A1H8AX87_9FIRM</name>
<dbReference type="EMBL" id="FOCG01000001">
    <property type="protein sequence ID" value="SEM74117.1"/>
    <property type="molecule type" value="Genomic_DNA"/>
</dbReference>
<keyword evidence="6" id="KW-1185">Reference proteome</keyword>
<sequence length="346" mass="39068">MATLKDIAELAGVSIASVSRVLNQDETFSISSETKLKILQIAQDLQYKVNKSAAHQFIPDENLKIALIMLYSEFWEISDSYYLSIRVNAKEEAAANGVEVKEFFLPSDRDEVIDFTGFSGIIIIGDSGDWYLKENFRKSVLTSRLPISFVDFDPKETDVEADCVINDFRQIVDKALCYFFSLGYREIGYIGSNGCNLKGKKHLDLRCVSFEEILKVQGLYQEKYVYKDDNASAESGYKLAKQAIEKGELPRAFFVENDSMAIGSLRAFKEHNIKIPQQISVIGCNDIPTAEFLTPSLSSVHIYSDLIGIMSTRLMIERIKTKRMLGVNIVVPNKLIIRQSCEVKEN</sequence>
<evidence type="ECO:0000256" key="2">
    <source>
        <dbReference type="ARBA" id="ARBA00023125"/>
    </source>
</evidence>
<dbReference type="OrthoDB" id="2026446at2"/>
<dbReference type="InterPro" id="IPR028082">
    <property type="entry name" value="Peripla_BP_I"/>
</dbReference>